<evidence type="ECO:0000313" key="6">
    <source>
        <dbReference type="Proteomes" id="UP001341444"/>
    </source>
</evidence>
<dbReference type="PROSITE" id="PS51000">
    <property type="entry name" value="HTH_DEOR_2"/>
    <property type="match status" value="1"/>
</dbReference>
<dbReference type="SUPFAM" id="SSF46785">
    <property type="entry name" value="Winged helix' DNA-binding domain"/>
    <property type="match status" value="1"/>
</dbReference>
<accession>A0ABU6MAV6</accession>
<dbReference type="SMART" id="SM00420">
    <property type="entry name" value="HTH_DEOR"/>
    <property type="match status" value="1"/>
</dbReference>
<evidence type="ECO:0000256" key="2">
    <source>
        <dbReference type="ARBA" id="ARBA00023125"/>
    </source>
</evidence>
<keyword evidence="6" id="KW-1185">Reference proteome</keyword>
<feature type="domain" description="HTH deoR-type" evidence="4">
    <location>
        <begin position="3"/>
        <end position="58"/>
    </location>
</feature>
<dbReference type="Proteomes" id="UP001341444">
    <property type="component" value="Unassembled WGS sequence"/>
</dbReference>
<evidence type="ECO:0000313" key="5">
    <source>
        <dbReference type="EMBL" id="MED1201807.1"/>
    </source>
</evidence>
<dbReference type="Pfam" id="PF08220">
    <property type="entry name" value="HTH_DeoR"/>
    <property type="match status" value="1"/>
</dbReference>
<dbReference type="InterPro" id="IPR018356">
    <property type="entry name" value="Tscrpt_reg_HTH_DeoR_CS"/>
</dbReference>
<evidence type="ECO:0000256" key="1">
    <source>
        <dbReference type="ARBA" id="ARBA00023015"/>
    </source>
</evidence>
<dbReference type="GO" id="GO:0003677">
    <property type="term" value="F:DNA binding"/>
    <property type="evidence" value="ECO:0007669"/>
    <property type="project" value="UniProtKB-KW"/>
</dbReference>
<dbReference type="InterPro" id="IPR001034">
    <property type="entry name" value="DeoR_HTH"/>
</dbReference>
<dbReference type="SMART" id="SM01134">
    <property type="entry name" value="DeoRC"/>
    <property type="match status" value="1"/>
</dbReference>
<sequence>MSQKQRLERVREWLAVHKEITLEGLMEEFEVSRDTARRDLVKLEEDGDVIRVKGGAILSKEVPQIKQYHKRDQTVAKEKIAQKASTFIQDFDFILFDTSTTVALTAKYMKTKEATVLTNSIDIVNILAERPEVKVYMAGGRFNAFNRNFVGFHTAEELEKYKADILFIGACGLGSNGLTTPDEEEAFVKKSMIKAARKVIVLTDHTKFHKDFFHRVCDLSVIDTVITDEWPDEEMQQLMRMHEIEHITIPNEGKREEDE</sequence>
<dbReference type="Gene3D" id="1.10.10.10">
    <property type="entry name" value="Winged helix-like DNA-binding domain superfamily/Winged helix DNA-binding domain"/>
    <property type="match status" value="1"/>
</dbReference>
<dbReference type="PRINTS" id="PR00037">
    <property type="entry name" value="HTHLACR"/>
</dbReference>
<dbReference type="Pfam" id="PF00455">
    <property type="entry name" value="DeoRC"/>
    <property type="match status" value="1"/>
</dbReference>
<dbReference type="InterPro" id="IPR036390">
    <property type="entry name" value="WH_DNA-bd_sf"/>
</dbReference>
<evidence type="ECO:0000259" key="4">
    <source>
        <dbReference type="PROSITE" id="PS51000"/>
    </source>
</evidence>
<gene>
    <name evidence="5" type="ORF">P4T90_01750</name>
</gene>
<protein>
    <submittedName>
        <fullName evidence="5">DeoR/GlpR family DNA-binding transcription regulator</fullName>
    </submittedName>
</protein>
<dbReference type="SUPFAM" id="SSF100950">
    <property type="entry name" value="NagB/RpiA/CoA transferase-like"/>
    <property type="match status" value="1"/>
</dbReference>
<name>A0ABU6MAV6_9BACI</name>
<dbReference type="RefSeq" id="WP_066268472.1">
    <property type="nucleotide sequence ID" value="NZ_JARMAB010000003.1"/>
</dbReference>
<reference evidence="5 6" key="1">
    <citation type="submission" date="2023-03" db="EMBL/GenBank/DDBJ databases">
        <title>Bacillus Genome Sequencing.</title>
        <authorList>
            <person name="Dunlap C."/>
        </authorList>
    </citation>
    <scope>NUCLEOTIDE SEQUENCE [LARGE SCALE GENOMIC DNA]</scope>
    <source>
        <strain evidence="5 6">B-23453</strain>
    </source>
</reference>
<dbReference type="InterPro" id="IPR036388">
    <property type="entry name" value="WH-like_DNA-bd_sf"/>
</dbReference>
<organism evidence="5 6">
    <name type="scientific">Heyndrickxia acidicola</name>
    <dbReference type="NCBI Taxonomy" id="209389"/>
    <lineage>
        <taxon>Bacteria</taxon>
        <taxon>Bacillati</taxon>
        <taxon>Bacillota</taxon>
        <taxon>Bacilli</taxon>
        <taxon>Bacillales</taxon>
        <taxon>Bacillaceae</taxon>
        <taxon>Heyndrickxia</taxon>
    </lineage>
</organism>
<dbReference type="Gene3D" id="3.40.50.1360">
    <property type="match status" value="1"/>
</dbReference>
<keyword evidence="3" id="KW-0804">Transcription</keyword>
<dbReference type="InterPro" id="IPR037171">
    <property type="entry name" value="NagB/RpiA_transferase-like"/>
</dbReference>
<keyword evidence="2 5" id="KW-0238">DNA-binding</keyword>
<dbReference type="PANTHER" id="PTHR30363:SF51">
    <property type="entry name" value="HTH-TYPE TRANSCRIPTIONAL REPRESSOR GLCR"/>
    <property type="match status" value="1"/>
</dbReference>
<dbReference type="EMBL" id="JARMAB010000003">
    <property type="protein sequence ID" value="MED1201807.1"/>
    <property type="molecule type" value="Genomic_DNA"/>
</dbReference>
<dbReference type="PANTHER" id="PTHR30363">
    <property type="entry name" value="HTH-TYPE TRANSCRIPTIONAL REGULATOR SRLR-RELATED"/>
    <property type="match status" value="1"/>
</dbReference>
<comment type="caution">
    <text evidence="5">The sequence shown here is derived from an EMBL/GenBank/DDBJ whole genome shotgun (WGS) entry which is preliminary data.</text>
</comment>
<proteinExistence type="predicted"/>
<dbReference type="InterPro" id="IPR014036">
    <property type="entry name" value="DeoR-like_C"/>
</dbReference>
<dbReference type="InterPro" id="IPR050313">
    <property type="entry name" value="Carb_Metab_HTH_regulators"/>
</dbReference>
<keyword evidence="1" id="KW-0805">Transcription regulation</keyword>
<dbReference type="PROSITE" id="PS00894">
    <property type="entry name" value="HTH_DEOR_1"/>
    <property type="match status" value="1"/>
</dbReference>
<evidence type="ECO:0000256" key="3">
    <source>
        <dbReference type="ARBA" id="ARBA00023163"/>
    </source>
</evidence>